<keyword evidence="3" id="KW-1185">Reference proteome</keyword>
<name>A0A346NMX6_9ALTE</name>
<dbReference type="OrthoDB" id="5700077at2"/>
<dbReference type="EMBL" id="CP031769">
    <property type="protein sequence ID" value="AXR06883.1"/>
    <property type="molecule type" value="Genomic_DNA"/>
</dbReference>
<dbReference type="AlphaFoldDB" id="A0A346NMX6"/>
<dbReference type="KEGG" id="salm:D0Y50_11265"/>
<organism evidence="2 3">
    <name type="scientific">Salinimonas sediminis</name>
    <dbReference type="NCBI Taxonomy" id="2303538"/>
    <lineage>
        <taxon>Bacteria</taxon>
        <taxon>Pseudomonadati</taxon>
        <taxon>Pseudomonadota</taxon>
        <taxon>Gammaproteobacteria</taxon>
        <taxon>Alteromonadales</taxon>
        <taxon>Alteromonadaceae</taxon>
        <taxon>Alteromonas/Salinimonas group</taxon>
        <taxon>Salinimonas</taxon>
    </lineage>
</organism>
<dbReference type="Proteomes" id="UP000262073">
    <property type="component" value="Chromosome"/>
</dbReference>
<sequence length="83" mass="9346">MKHFFAVAVAIILTGLLAACSNQPTVHLYGKYLSQEARTLLVNELEHNQFKVVENTLDFPHSVEQSALLYSLIVHGYTYQRPG</sequence>
<dbReference type="PROSITE" id="PS51257">
    <property type="entry name" value="PROKAR_LIPOPROTEIN"/>
    <property type="match status" value="1"/>
</dbReference>
<protein>
    <recommendedName>
        <fullName evidence="4">Lipoprotein</fullName>
    </recommendedName>
</protein>
<reference evidence="2 3" key="1">
    <citation type="submission" date="2018-08" db="EMBL/GenBank/DDBJ databases">
        <title>Salinimonas sediminis sp. nov., a piezophilic bacterium isolated from a deep-sea sediment sample from the New Britain Trench.</title>
        <authorList>
            <person name="Cao J."/>
        </authorList>
    </citation>
    <scope>NUCLEOTIDE SEQUENCE [LARGE SCALE GENOMIC DNA]</scope>
    <source>
        <strain evidence="2 3">N102</strain>
    </source>
</reference>
<accession>A0A346NMX6</accession>
<keyword evidence="1" id="KW-0732">Signal</keyword>
<feature type="chain" id="PRO_5016799078" description="Lipoprotein" evidence="1">
    <location>
        <begin position="19"/>
        <end position="83"/>
    </location>
</feature>
<feature type="signal peptide" evidence="1">
    <location>
        <begin position="1"/>
        <end position="18"/>
    </location>
</feature>
<proteinExistence type="predicted"/>
<gene>
    <name evidence="2" type="ORF">D0Y50_11265</name>
</gene>
<evidence type="ECO:0000313" key="2">
    <source>
        <dbReference type="EMBL" id="AXR06883.1"/>
    </source>
</evidence>
<evidence type="ECO:0000256" key="1">
    <source>
        <dbReference type="SAM" id="SignalP"/>
    </source>
</evidence>
<evidence type="ECO:0000313" key="3">
    <source>
        <dbReference type="Proteomes" id="UP000262073"/>
    </source>
</evidence>
<evidence type="ECO:0008006" key="4">
    <source>
        <dbReference type="Google" id="ProtNLM"/>
    </source>
</evidence>
<dbReference type="RefSeq" id="WP_117317023.1">
    <property type="nucleotide sequence ID" value="NZ_CP031769.1"/>
</dbReference>